<dbReference type="EC" id="7.1.2.2" evidence="12"/>
<sequence length="477" mass="51908">MTAPADTKTAVGRVVRVIGPVVDAEFPRDAMPDIYNALHVEVTLSEGTKTLTLEVAQHLGDNMVRAISMQPTDGLVRGTKVHDTGAGISVPVGDVTKGHVFNALGDVLNADASKLEINERWEIHRPAPAFAELEPKTEMLETGIKVLDLLAPYVRGGKIGLFGGAGVGKTVLIQEMIIRVARNFGGTSVFAGVGERTREGNDLILEMAEGGVLDKTALVFGQMDEPPGTRLRVALAALTMAEYFRDVQNQEVLLFIDNIFRFTQAGSEVSTLLGRMPSAVGYQPTLADEMGQLQERITSVRGKAITSLQAIYVPADDYTDPAPATTFAHLDATTNLERSISDKGIYPAVDPLASSSRILAPEFVGAEHYAVAREVQRILQKYKDLQDIIAILGMDELSEEDKVTVGRARRIERFLSQNTYAAEQFTGVAGSTVPLKETIESFKKISEGEYDHFPEQAFFMCGGLEDLERNAHKLMND</sequence>
<organism evidence="14 15">
    <name type="scientific">Dactylosporangium salmoneum</name>
    <dbReference type="NCBI Taxonomy" id="53361"/>
    <lineage>
        <taxon>Bacteria</taxon>
        <taxon>Bacillati</taxon>
        <taxon>Actinomycetota</taxon>
        <taxon>Actinomycetes</taxon>
        <taxon>Micromonosporales</taxon>
        <taxon>Micromonosporaceae</taxon>
        <taxon>Dactylosporangium</taxon>
    </lineage>
</organism>
<dbReference type="Gene3D" id="3.40.50.300">
    <property type="entry name" value="P-loop containing nucleotide triphosphate hydrolases"/>
    <property type="match status" value="1"/>
</dbReference>
<keyword evidence="10 12" id="KW-0139">CF(1)</keyword>
<dbReference type="CDD" id="cd01133">
    <property type="entry name" value="F1-ATPase_beta_CD"/>
    <property type="match status" value="1"/>
</dbReference>
<dbReference type="PANTHER" id="PTHR15184:SF71">
    <property type="entry name" value="ATP SYNTHASE SUBUNIT BETA, MITOCHONDRIAL"/>
    <property type="match status" value="1"/>
</dbReference>
<evidence type="ECO:0000256" key="6">
    <source>
        <dbReference type="ARBA" id="ARBA00022840"/>
    </source>
</evidence>
<dbReference type="EMBL" id="BAAARV010000061">
    <property type="protein sequence ID" value="GAA2364865.1"/>
    <property type="molecule type" value="Genomic_DNA"/>
</dbReference>
<evidence type="ECO:0000313" key="15">
    <source>
        <dbReference type="Proteomes" id="UP001501444"/>
    </source>
</evidence>
<dbReference type="Proteomes" id="UP001501444">
    <property type="component" value="Unassembled WGS sequence"/>
</dbReference>
<dbReference type="NCBIfam" id="TIGR01039">
    <property type="entry name" value="atpD"/>
    <property type="match status" value="1"/>
</dbReference>
<dbReference type="Pfam" id="PF00006">
    <property type="entry name" value="ATP-synt_ab"/>
    <property type="match status" value="1"/>
</dbReference>
<evidence type="ECO:0000256" key="9">
    <source>
        <dbReference type="ARBA" id="ARBA00023136"/>
    </source>
</evidence>
<evidence type="ECO:0000256" key="2">
    <source>
        <dbReference type="ARBA" id="ARBA00008936"/>
    </source>
</evidence>
<feature type="binding site" evidence="12">
    <location>
        <begin position="163"/>
        <end position="170"/>
    </location>
    <ligand>
        <name>ATP</name>
        <dbReference type="ChEBI" id="CHEBI:30616"/>
    </ligand>
</feature>
<dbReference type="CDD" id="cd18110">
    <property type="entry name" value="ATP-synt_F1_beta_C"/>
    <property type="match status" value="1"/>
</dbReference>
<comment type="caution">
    <text evidence="14">The sequence shown here is derived from an EMBL/GenBank/DDBJ whole genome shotgun (WGS) entry which is preliminary data.</text>
</comment>
<dbReference type="InterPro" id="IPR055190">
    <property type="entry name" value="ATP-synt_VA_C"/>
</dbReference>
<keyword evidence="15" id="KW-1185">Reference proteome</keyword>
<evidence type="ECO:0000313" key="14">
    <source>
        <dbReference type="EMBL" id="GAA2364865.1"/>
    </source>
</evidence>
<keyword evidence="8 12" id="KW-0406">Ion transport</keyword>
<dbReference type="Pfam" id="PF02874">
    <property type="entry name" value="ATP-synt_ab_N"/>
    <property type="match status" value="1"/>
</dbReference>
<dbReference type="InterPro" id="IPR000194">
    <property type="entry name" value="ATPase_F1/V1/A1_a/bsu_nucl-bd"/>
</dbReference>
<dbReference type="InterPro" id="IPR050053">
    <property type="entry name" value="ATPase_alpha/beta_chains"/>
</dbReference>
<evidence type="ECO:0000256" key="5">
    <source>
        <dbReference type="ARBA" id="ARBA00022741"/>
    </source>
</evidence>
<evidence type="ECO:0000256" key="7">
    <source>
        <dbReference type="ARBA" id="ARBA00022967"/>
    </source>
</evidence>
<gene>
    <name evidence="12 14" type="primary">atpD</name>
    <name evidence="14" type="ORF">GCM10010170_063030</name>
</gene>
<dbReference type="InterPro" id="IPR005722">
    <property type="entry name" value="ATP_synth_F1_bsu"/>
</dbReference>
<dbReference type="InterPro" id="IPR020003">
    <property type="entry name" value="ATPase_a/bsu_AS"/>
</dbReference>
<keyword evidence="3 12" id="KW-0813">Transport</keyword>
<evidence type="ECO:0000256" key="1">
    <source>
        <dbReference type="ARBA" id="ARBA00004370"/>
    </source>
</evidence>
<keyword evidence="4 12" id="KW-1003">Cell membrane</keyword>
<proteinExistence type="inferred from homology"/>
<dbReference type="InterPro" id="IPR004100">
    <property type="entry name" value="ATPase_F1/V1/A1_a/bsu_N"/>
</dbReference>
<dbReference type="CDD" id="cd18115">
    <property type="entry name" value="ATP-synt_F1_beta_N"/>
    <property type="match status" value="1"/>
</dbReference>
<keyword evidence="9 12" id="KW-0472">Membrane</keyword>
<evidence type="ECO:0000259" key="13">
    <source>
        <dbReference type="SMART" id="SM00382"/>
    </source>
</evidence>
<keyword evidence="7 12" id="KW-1278">Translocase</keyword>
<dbReference type="SMART" id="SM00382">
    <property type="entry name" value="AAA"/>
    <property type="match status" value="1"/>
</dbReference>
<feature type="domain" description="AAA+ ATPase" evidence="13">
    <location>
        <begin position="155"/>
        <end position="418"/>
    </location>
</feature>
<evidence type="ECO:0000256" key="12">
    <source>
        <dbReference type="HAMAP-Rule" id="MF_01347"/>
    </source>
</evidence>
<dbReference type="HAMAP" id="MF_01347">
    <property type="entry name" value="ATP_synth_beta_bact"/>
    <property type="match status" value="1"/>
</dbReference>
<dbReference type="PANTHER" id="PTHR15184">
    <property type="entry name" value="ATP SYNTHASE"/>
    <property type="match status" value="1"/>
</dbReference>
<comment type="function">
    <text evidence="12">Produces ATP from ADP in the presence of a proton gradient across the membrane. The catalytic sites are hosted primarily by the beta subunits.</text>
</comment>
<dbReference type="SUPFAM" id="SSF47917">
    <property type="entry name" value="C-terminal domain of alpha and beta subunits of F1 ATP synthase"/>
    <property type="match status" value="1"/>
</dbReference>
<evidence type="ECO:0000256" key="4">
    <source>
        <dbReference type="ARBA" id="ARBA00022475"/>
    </source>
</evidence>
<comment type="catalytic activity">
    <reaction evidence="12">
        <text>ATP + H2O + 4 H(+)(in) = ADP + phosphate + 5 H(+)(out)</text>
        <dbReference type="Rhea" id="RHEA:57720"/>
        <dbReference type="ChEBI" id="CHEBI:15377"/>
        <dbReference type="ChEBI" id="CHEBI:15378"/>
        <dbReference type="ChEBI" id="CHEBI:30616"/>
        <dbReference type="ChEBI" id="CHEBI:43474"/>
        <dbReference type="ChEBI" id="CHEBI:456216"/>
        <dbReference type="EC" id="7.1.2.2"/>
    </reaction>
</comment>
<dbReference type="InterPro" id="IPR036121">
    <property type="entry name" value="ATPase_F1/V1/A1_a/bsu_N_sf"/>
</dbReference>
<accession>A0ABP5TYG6</accession>
<dbReference type="InterPro" id="IPR024034">
    <property type="entry name" value="ATPase_F1/V1_b/a_C"/>
</dbReference>
<dbReference type="SUPFAM" id="SSF50615">
    <property type="entry name" value="N-terminal domain of alpha and beta subunits of F1 ATP synthase"/>
    <property type="match status" value="1"/>
</dbReference>
<comment type="subcellular location">
    <subcellularLocation>
        <location evidence="12">Cell membrane</location>
        <topology evidence="12">Peripheral membrane protein</topology>
    </subcellularLocation>
    <subcellularLocation>
        <location evidence="1">Membrane</location>
    </subcellularLocation>
</comment>
<dbReference type="Pfam" id="PF22919">
    <property type="entry name" value="ATP-synt_VA_C"/>
    <property type="match status" value="1"/>
</dbReference>
<dbReference type="PROSITE" id="PS00152">
    <property type="entry name" value="ATPASE_ALPHA_BETA"/>
    <property type="match status" value="1"/>
</dbReference>
<protein>
    <recommendedName>
        <fullName evidence="12">ATP synthase subunit beta</fullName>
        <ecNumber evidence="12">7.1.2.2</ecNumber>
    </recommendedName>
    <alternativeName>
        <fullName evidence="12">ATP synthase F1 sector subunit beta</fullName>
    </alternativeName>
    <alternativeName>
        <fullName evidence="12">F-ATPase subunit beta</fullName>
    </alternativeName>
</protein>
<dbReference type="SUPFAM" id="SSF52540">
    <property type="entry name" value="P-loop containing nucleoside triphosphate hydrolases"/>
    <property type="match status" value="1"/>
</dbReference>
<dbReference type="Gene3D" id="2.40.10.170">
    <property type="match status" value="1"/>
</dbReference>
<comment type="similarity">
    <text evidence="2 12">Belongs to the ATPase alpha/beta chains family.</text>
</comment>
<keyword evidence="12" id="KW-0375">Hydrogen ion transport</keyword>
<keyword evidence="6 12" id="KW-0067">ATP-binding</keyword>
<evidence type="ECO:0000256" key="8">
    <source>
        <dbReference type="ARBA" id="ARBA00023065"/>
    </source>
</evidence>
<evidence type="ECO:0000256" key="3">
    <source>
        <dbReference type="ARBA" id="ARBA00022448"/>
    </source>
</evidence>
<dbReference type="Gene3D" id="1.10.1140.10">
    <property type="entry name" value="Bovine Mitochondrial F1-atpase, Atp Synthase Beta Chain, Chain D, domain 3"/>
    <property type="match status" value="1"/>
</dbReference>
<dbReference type="InterPro" id="IPR003593">
    <property type="entry name" value="AAA+_ATPase"/>
</dbReference>
<name>A0ABP5TYG6_9ACTN</name>
<dbReference type="RefSeq" id="WP_344616192.1">
    <property type="nucleotide sequence ID" value="NZ_BAAARV010000061.1"/>
</dbReference>
<keyword evidence="11 12" id="KW-0066">ATP synthesis</keyword>
<keyword evidence="5 12" id="KW-0547">Nucleotide-binding</keyword>
<dbReference type="InterPro" id="IPR027417">
    <property type="entry name" value="P-loop_NTPase"/>
</dbReference>
<evidence type="ECO:0000256" key="10">
    <source>
        <dbReference type="ARBA" id="ARBA00023196"/>
    </source>
</evidence>
<evidence type="ECO:0000256" key="11">
    <source>
        <dbReference type="ARBA" id="ARBA00023310"/>
    </source>
</evidence>
<reference evidence="15" key="1">
    <citation type="journal article" date="2019" name="Int. J. Syst. Evol. Microbiol.">
        <title>The Global Catalogue of Microorganisms (GCM) 10K type strain sequencing project: providing services to taxonomists for standard genome sequencing and annotation.</title>
        <authorList>
            <consortium name="The Broad Institute Genomics Platform"/>
            <consortium name="The Broad Institute Genome Sequencing Center for Infectious Disease"/>
            <person name="Wu L."/>
            <person name="Ma J."/>
        </authorList>
    </citation>
    <scope>NUCLEOTIDE SEQUENCE [LARGE SCALE GENOMIC DNA]</scope>
    <source>
        <strain evidence="15">JCM 3272</strain>
    </source>
</reference>